<feature type="compositionally biased region" description="Polar residues" evidence="1">
    <location>
        <begin position="98"/>
        <end position="110"/>
    </location>
</feature>
<organism evidence="3 4">
    <name type="scientific">Eimeria brunetti</name>
    <dbReference type="NCBI Taxonomy" id="51314"/>
    <lineage>
        <taxon>Eukaryota</taxon>
        <taxon>Sar</taxon>
        <taxon>Alveolata</taxon>
        <taxon>Apicomplexa</taxon>
        <taxon>Conoidasida</taxon>
        <taxon>Coccidia</taxon>
        <taxon>Eucoccidiorida</taxon>
        <taxon>Eimeriorina</taxon>
        <taxon>Eimeriidae</taxon>
        <taxon>Eimeria</taxon>
    </lineage>
</organism>
<feature type="compositionally biased region" description="Basic and acidic residues" evidence="1">
    <location>
        <begin position="278"/>
        <end position="290"/>
    </location>
</feature>
<name>U6LXX3_9EIME</name>
<feature type="compositionally biased region" description="Polar residues" evidence="1">
    <location>
        <begin position="156"/>
        <end position="167"/>
    </location>
</feature>
<feature type="region of interest" description="Disordered" evidence="1">
    <location>
        <begin position="85"/>
        <end position="352"/>
    </location>
</feature>
<feature type="compositionally biased region" description="Basic and acidic residues" evidence="1">
    <location>
        <begin position="252"/>
        <end position="264"/>
    </location>
</feature>
<evidence type="ECO:0000313" key="4">
    <source>
        <dbReference type="Proteomes" id="UP000030750"/>
    </source>
</evidence>
<gene>
    <name evidence="3" type="ORF">EBH_0056870</name>
</gene>
<dbReference type="Proteomes" id="UP000030750">
    <property type="component" value="Unassembled WGS sequence"/>
</dbReference>
<reference evidence="3" key="2">
    <citation type="submission" date="2013-10" db="EMBL/GenBank/DDBJ databases">
        <authorList>
            <person name="Aslett M."/>
        </authorList>
    </citation>
    <scope>NUCLEOTIDE SEQUENCE [LARGE SCALE GENOMIC DNA]</scope>
    <source>
        <strain evidence="3">Houghton</strain>
    </source>
</reference>
<proteinExistence type="predicted"/>
<dbReference type="AlphaFoldDB" id="U6LXX3"/>
<protein>
    <submittedName>
        <fullName evidence="3">Uncharacterized protein</fullName>
    </submittedName>
</protein>
<feature type="transmembrane region" description="Helical" evidence="2">
    <location>
        <begin position="45"/>
        <end position="66"/>
    </location>
</feature>
<dbReference type="VEuPathDB" id="ToxoDB:EBH_0056870"/>
<evidence type="ECO:0000256" key="1">
    <source>
        <dbReference type="SAM" id="MobiDB-lite"/>
    </source>
</evidence>
<keyword evidence="2" id="KW-1133">Transmembrane helix</keyword>
<feature type="compositionally biased region" description="Basic and acidic residues" evidence="1">
    <location>
        <begin position="226"/>
        <end position="238"/>
    </location>
</feature>
<keyword evidence="2" id="KW-0812">Transmembrane</keyword>
<sequence>MSKVEAAVQLDEESVVLPSLTGFDPWLSALNARSRHVNKLSSSRYIAAIGAIAVLVFLIYQCALHVEGRYRPKFSSRRLSNQPISCKSLNEGREDATQSDLSTHQLQPSISHGRGCSGVRLPEGQHPVGPQSPHELHLSASHEGSAAGVSGDGGHNQPSPRHVNSPSYRIGGTEEHGEENERRKGAGNTNRPPYRAGDAGGAGEGSARRMGPNYINPPPYGARAAGEGREGGARRRGPDYINPPPYGARGGGEGREGGARRRGPDYINPPPYGARGGVEGREGGARKRGPDYINPPPYRARGAGKPTEGSARRRAPGYINPPPYGAGGAGKPGEEGGLGRDTTALHSSGARRTDLVYSFPHIDDPLVLLA</sequence>
<reference evidence="3" key="1">
    <citation type="submission" date="2013-10" db="EMBL/GenBank/DDBJ databases">
        <title>Genomic analysis of the causative agents of coccidiosis in chickens.</title>
        <authorList>
            <person name="Reid A.J."/>
            <person name="Blake D."/>
            <person name="Billington K."/>
            <person name="Browne H."/>
            <person name="Dunn M."/>
            <person name="Hung S."/>
            <person name="Kawahara F."/>
            <person name="Miranda-Saavedra D."/>
            <person name="Mourier T."/>
            <person name="Nagra H."/>
            <person name="Otto T.D."/>
            <person name="Rawlings N."/>
            <person name="Sanchez A."/>
            <person name="Sanders M."/>
            <person name="Subramaniam C."/>
            <person name="Tay Y."/>
            <person name="Dear P."/>
            <person name="Doerig C."/>
            <person name="Gruber A."/>
            <person name="Parkinson J."/>
            <person name="Shirley M."/>
            <person name="Wan K.L."/>
            <person name="Berriman M."/>
            <person name="Tomley F."/>
            <person name="Pain A."/>
        </authorList>
    </citation>
    <scope>NUCLEOTIDE SEQUENCE [LARGE SCALE GENOMIC DNA]</scope>
    <source>
        <strain evidence="3">Houghton</strain>
    </source>
</reference>
<dbReference type="EMBL" id="HG713329">
    <property type="protein sequence ID" value="CDJ53419.1"/>
    <property type="molecule type" value="Genomic_DNA"/>
</dbReference>
<keyword evidence="4" id="KW-1185">Reference proteome</keyword>
<feature type="compositionally biased region" description="Basic and acidic residues" evidence="1">
    <location>
        <begin position="172"/>
        <end position="184"/>
    </location>
</feature>
<evidence type="ECO:0000256" key="2">
    <source>
        <dbReference type="SAM" id="Phobius"/>
    </source>
</evidence>
<evidence type="ECO:0000313" key="3">
    <source>
        <dbReference type="EMBL" id="CDJ53419.1"/>
    </source>
</evidence>
<accession>U6LXX3</accession>
<keyword evidence="2" id="KW-0472">Membrane</keyword>